<accession>A0AAN7W3H2</accession>
<dbReference type="GO" id="GO:1990404">
    <property type="term" value="F:NAD+-protein mono-ADP-ribosyltransferase activity"/>
    <property type="evidence" value="ECO:0007669"/>
    <property type="project" value="TreeGrafter"/>
</dbReference>
<evidence type="ECO:0000256" key="2">
    <source>
        <dbReference type="ARBA" id="ARBA00022676"/>
    </source>
</evidence>
<keyword evidence="3 8" id="KW-0808">Transferase</keyword>
<dbReference type="AlphaFoldDB" id="A0AAN7W3H2"/>
<comment type="subcellular location">
    <subcellularLocation>
        <location evidence="1">Nucleus</location>
    </subcellularLocation>
</comment>
<proteinExistence type="predicted"/>
<dbReference type="PROSITE" id="PS51059">
    <property type="entry name" value="PARP_CATALYTIC"/>
    <property type="match status" value="1"/>
</dbReference>
<dbReference type="InterPro" id="IPR012317">
    <property type="entry name" value="Poly(ADP-ribose)pol_cat_dom"/>
</dbReference>
<dbReference type="GO" id="GO:0006302">
    <property type="term" value="P:double-strand break repair"/>
    <property type="evidence" value="ECO:0007669"/>
    <property type="project" value="TreeGrafter"/>
</dbReference>
<dbReference type="SUPFAM" id="SSF56399">
    <property type="entry name" value="ADP-ribosylation"/>
    <property type="match status" value="1"/>
</dbReference>
<keyword evidence="5 8" id="KW-0520">NAD</keyword>
<evidence type="ECO:0000259" key="10">
    <source>
        <dbReference type="PROSITE" id="PS51060"/>
    </source>
</evidence>
<name>A0AAN7W3H2_9PEZI</name>
<evidence type="ECO:0000313" key="12">
    <source>
        <dbReference type="Proteomes" id="UP001310594"/>
    </source>
</evidence>
<dbReference type="EMBL" id="JAVRQU010000018">
    <property type="protein sequence ID" value="KAK5692888.1"/>
    <property type="molecule type" value="Genomic_DNA"/>
</dbReference>
<dbReference type="GO" id="GO:0016779">
    <property type="term" value="F:nucleotidyltransferase activity"/>
    <property type="evidence" value="ECO:0007669"/>
    <property type="project" value="UniProtKB-KW"/>
</dbReference>
<keyword evidence="2 8" id="KW-0328">Glycosyltransferase</keyword>
<dbReference type="PANTHER" id="PTHR10459:SF60">
    <property type="entry name" value="POLY [ADP-RIBOSE] POLYMERASE 2"/>
    <property type="match status" value="1"/>
</dbReference>
<evidence type="ECO:0000256" key="4">
    <source>
        <dbReference type="ARBA" id="ARBA00022695"/>
    </source>
</evidence>
<keyword evidence="6" id="KW-0539">Nucleus</keyword>
<dbReference type="EC" id="2.4.2.-" evidence="8"/>
<feature type="domain" description="PARP alpha-helical" evidence="10">
    <location>
        <begin position="1"/>
        <end position="103"/>
    </location>
</feature>
<evidence type="ECO:0000256" key="8">
    <source>
        <dbReference type="RuleBase" id="RU362114"/>
    </source>
</evidence>
<evidence type="ECO:0000313" key="11">
    <source>
        <dbReference type="EMBL" id="KAK5692888.1"/>
    </source>
</evidence>
<feature type="domain" description="PARP catalytic" evidence="9">
    <location>
        <begin position="112"/>
        <end position="344"/>
    </location>
</feature>
<dbReference type="PANTHER" id="PTHR10459">
    <property type="entry name" value="DNA LIGASE"/>
    <property type="match status" value="1"/>
</dbReference>
<dbReference type="Gene3D" id="3.90.228.10">
    <property type="match status" value="1"/>
</dbReference>
<evidence type="ECO:0000256" key="3">
    <source>
        <dbReference type="ARBA" id="ARBA00022679"/>
    </source>
</evidence>
<dbReference type="GO" id="GO:0070212">
    <property type="term" value="P:protein poly-ADP-ribosylation"/>
    <property type="evidence" value="ECO:0007669"/>
    <property type="project" value="TreeGrafter"/>
</dbReference>
<sequence length="344" mass="38284">MKDLNYDVAKMPLGRLGKATIYRGFQALKDLSALLEASSNAAVTRDSETAADIEQLSNLYYSLIPHAFGRNHPPVIRTDGMVQQEVQLLESLVEMKDGDNVIKEEEDVQEVHPLDFRFNSLRTDMTALQTGSTEFKEISQYLINTRGHTHGFDYKVEDIFRIERKGEFDRFDQYDMPGVGSHRKLLWHGSRTTNYGGILSQGLRIAPPEAPVNGYMFDKGIYLADMSSKSAGYCHSYLSGDVGVLMLCEAELGDPMQILQDADYDAGAKARAQGVYSTHGQGLTGPQAWKDAGCVHPSLAGVEMPDTSKATGPTGVANAYLEYNEYIAYDISQVRLRYLLRVRM</sequence>
<gene>
    <name evidence="11" type="ORF">LTR97_010364</name>
</gene>
<dbReference type="Pfam" id="PF00644">
    <property type="entry name" value="PARP"/>
    <property type="match status" value="1"/>
</dbReference>
<evidence type="ECO:0000256" key="5">
    <source>
        <dbReference type="ARBA" id="ARBA00023027"/>
    </source>
</evidence>
<dbReference type="GO" id="GO:0005730">
    <property type="term" value="C:nucleolus"/>
    <property type="evidence" value="ECO:0007669"/>
    <property type="project" value="TreeGrafter"/>
</dbReference>
<evidence type="ECO:0000259" key="9">
    <source>
        <dbReference type="PROSITE" id="PS51059"/>
    </source>
</evidence>
<protein>
    <recommendedName>
        <fullName evidence="8">Poly [ADP-ribose] polymerase</fullName>
        <shortName evidence="8">PARP</shortName>
        <ecNumber evidence="8">2.4.2.-</ecNumber>
    </recommendedName>
</protein>
<dbReference type="PROSITE" id="PS51060">
    <property type="entry name" value="PARP_ALPHA_HD"/>
    <property type="match status" value="1"/>
</dbReference>
<reference evidence="11" key="1">
    <citation type="submission" date="2023-08" db="EMBL/GenBank/DDBJ databases">
        <title>Black Yeasts Isolated from many extreme environments.</title>
        <authorList>
            <person name="Coleine C."/>
            <person name="Stajich J.E."/>
            <person name="Selbmann L."/>
        </authorList>
    </citation>
    <scope>NUCLEOTIDE SEQUENCE</scope>
    <source>
        <strain evidence="11">CCFEE 5810</strain>
    </source>
</reference>
<organism evidence="11 12">
    <name type="scientific">Elasticomyces elasticus</name>
    <dbReference type="NCBI Taxonomy" id="574655"/>
    <lineage>
        <taxon>Eukaryota</taxon>
        <taxon>Fungi</taxon>
        <taxon>Dikarya</taxon>
        <taxon>Ascomycota</taxon>
        <taxon>Pezizomycotina</taxon>
        <taxon>Dothideomycetes</taxon>
        <taxon>Dothideomycetidae</taxon>
        <taxon>Mycosphaerellales</taxon>
        <taxon>Teratosphaeriaceae</taxon>
        <taxon>Elasticomyces</taxon>
    </lineage>
</organism>
<dbReference type="Pfam" id="PF02877">
    <property type="entry name" value="PARP_reg"/>
    <property type="match status" value="1"/>
</dbReference>
<dbReference type="InterPro" id="IPR036616">
    <property type="entry name" value="Poly(ADP-ribose)pol_reg_dom_sf"/>
</dbReference>
<dbReference type="GO" id="GO:0003950">
    <property type="term" value="F:NAD+ poly-ADP-ribosyltransferase activity"/>
    <property type="evidence" value="ECO:0007669"/>
    <property type="project" value="UniProtKB-UniRule"/>
</dbReference>
<comment type="caution">
    <text evidence="11">The sequence shown here is derived from an EMBL/GenBank/DDBJ whole genome shotgun (WGS) entry which is preliminary data.</text>
</comment>
<dbReference type="Gene3D" id="1.20.142.10">
    <property type="entry name" value="Poly(ADP-ribose) polymerase, regulatory domain"/>
    <property type="match status" value="1"/>
</dbReference>
<dbReference type="CDD" id="cd01437">
    <property type="entry name" value="parp_like"/>
    <property type="match status" value="1"/>
</dbReference>
<keyword evidence="4" id="KW-0548">Nucleotidyltransferase</keyword>
<dbReference type="InterPro" id="IPR050800">
    <property type="entry name" value="ARTD/PARP"/>
</dbReference>
<evidence type="ECO:0000256" key="1">
    <source>
        <dbReference type="ARBA" id="ARBA00004123"/>
    </source>
</evidence>
<dbReference type="InterPro" id="IPR004102">
    <property type="entry name" value="Poly(ADP-ribose)pol_reg_dom"/>
</dbReference>
<evidence type="ECO:0000256" key="7">
    <source>
        <dbReference type="ARBA" id="ARBA00033987"/>
    </source>
</evidence>
<dbReference type="SUPFAM" id="SSF47587">
    <property type="entry name" value="Domain of poly(ADP-ribose) polymerase"/>
    <property type="match status" value="1"/>
</dbReference>
<evidence type="ECO:0000256" key="6">
    <source>
        <dbReference type="ARBA" id="ARBA00023242"/>
    </source>
</evidence>
<dbReference type="Proteomes" id="UP001310594">
    <property type="component" value="Unassembled WGS sequence"/>
</dbReference>
<comment type="catalytic activity">
    <reaction evidence="7">
        <text>NAD(+) + (ADP-D-ribosyl)n-acceptor = nicotinamide + (ADP-D-ribosyl)n+1-acceptor + H(+).</text>
        <dbReference type="EC" id="2.4.2.30"/>
    </reaction>
</comment>